<dbReference type="Proteomes" id="UP000285201">
    <property type="component" value="Unassembled WGS sequence"/>
</dbReference>
<comment type="caution">
    <text evidence="1">The sequence shown here is derived from an EMBL/GenBank/DDBJ whole genome shotgun (WGS) entry which is preliminary data.</text>
</comment>
<proteinExistence type="predicted"/>
<dbReference type="EMBL" id="QROY01000023">
    <property type="protein sequence ID" value="RHL64589.1"/>
    <property type="molecule type" value="Genomic_DNA"/>
</dbReference>
<dbReference type="AlphaFoldDB" id="A0A415M7C5"/>
<dbReference type="RefSeq" id="WP_118371350.1">
    <property type="nucleotide sequence ID" value="NZ_QROY01000023.1"/>
</dbReference>
<protein>
    <submittedName>
        <fullName evidence="1">Uncharacterized protein</fullName>
    </submittedName>
</protein>
<sequence length="75" mass="8597">MREFKMENETTIEVGETYRFADLWSGNGDEAEIFESGAVWIGNDDDDMPIVADFKVIEEDKENIICSLVKITDIF</sequence>
<reference evidence="1 2" key="1">
    <citation type="submission" date="2018-08" db="EMBL/GenBank/DDBJ databases">
        <title>A genome reference for cultivated species of the human gut microbiota.</title>
        <authorList>
            <person name="Zou Y."/>
            <person name="Xue W."/>
            <person name="Luo G."/>
        </authorList>
    </citation>
    <scope>NUCLEOTIDE SEQUENCE [LARGE SCALE GENOMIC DNA]</scope>
    <source>
        <strain evidence="1 2">AF36-7BH</strain>
    </source>
</reference>
<accession>A0A415M7C5</accession>
<gene>
    <name evidence="1" type="ORF">DW007_15490</name>
</gene>
<evidence type="ECO:0000313" key="2">
    <source>
        <dbReference type="Proteomes" id="UP000285201"/>
    </source>
</evidence>
<organism evidence="1 2">
    <name type="scientific">Lachnospira eligens</name>
    <dbReference type="NCBI Taxonomy" id="39485"/>
    <lineage>
        <taxon>Bacteria</taxon>
        <taxon>Bacillati</taxon>
        <taxon>Bacillota</taxon>
        <taxon>Clostridia</taxon>
        <taxon>Lachnospirales</taxon>
        <taxon>Lachnospiraceae</taxon>
        <taxon>Lachnospira</taxon>
    </lineage>
</organism>
<name>A0A415M7C5_9FIRM</name>
<evidence type="ECO:0000313" key="1">
    <source>
        <dbReference type="EMBL" id="RHL64589.1"/>
    </source>
</evidence>